<dbReference type="AlphaFoldDB" id="A0A844H0G8"/>
<dbReference type="PANTHER" id="PTHR14465:SF0">
    <property type="entry name" value="IQ DOMAIN-CONTAINING PROTEIN H"/>
    <property type="match status" value="1"/>
</dbReference>
<evidence type="ECO:0000313" key="3">
    <source>
        <dbReference type="EMBL" id="MTF40751.1"/>
    </source>
</evidence>
<protein>
    <submittedName>
        <fullName evidence="3">Carboxylate-amine ligase</fullName>
    </submittedName>
</protein>
<sequence length="507" mass="57559">MVITSSEKERFKELQDKLRNCWQDRDILDEDDTDILVIPSFSIDQRVGRKVAGFLHYEERLLFSLIRLRNPHTRLIYITAQPLSPIIVDYYLQLLPGIPFSHARERLLLLTTYDSSLKPLTQKILERPRLVTKIKNSLRPNKSYMVCFNSTPLEEELSVKLDIPLLASSPELSYWGSKSGSREIFSQCNLLHPEGSQLVFTVDDLIRETAQLLIKKSHLKKVVIKLNEGFSGEGNAVLDISGISPLFSLDISLVKAENLIAQIIHEAKVQGEEETWQSYCDRIPELGVIVEEFIEGEEKFSPSVQGYITPNGKVEILSTHDQILGGDEQQIYLGCSFPAHSGYRLRLQELGIKVGEALAKKGAMERFGVDFLAVKENNKWQLYAIEINLRKGGTTHPFMTLKFLTNGTYNYQDGLFYSPEEKVKYYLASDNLQKPNYHGLLPNDLMDIVTKHRLHFDSSTKTGTIFHLMGALSEFGKLGLTSIGNTREEAVNIYKNIETVLDSETLI</sequence>
<dbReference type="SUPFAM" id="SSF56059">
    <property type="entry name" value="Glutathione synthetase ATP-binding domain-like"/>
    <property type="match status" value="1"/>
</dbReference>
<comment type="caution">
    <text evidence="3">The sequence shown here is derived from an EMBL/GenBank/DDBJ whole genome shotgun (WGS) entry which is preliminary data.</text>
</comment>
<keyword evidence="1" id="KW-0547">Nucleotide-binding</keyword>
<evidence type="ECO:0000256" key="1">
    <source>
        <dbReference type="PROSITE-ProRule" id="PRU00409"/>
    </source>
</evidence>
<evidence type="ECO:0000313" key="4">
    <source>
        <dbReference type="Proteomes" id="UP000437131"/>
    </source>
</evidence>
<dbReference type="Pfam" id="PF24923">
    <property type="entry name" value="ATP-grasp_IQCH"/>
    <property type="match status" value="2"/>
</dbReference>
<dbReference type="InterPro" id="IPR038752">
    <property type="entry name" value="IQCH"/>
</dbReference>
<dbReference type="Gene3D" id="3.30.470.20">
    <property type="entry name" value="ATP-grasp fold, B domain"/>
    <property type="match status" value="1"/>
</dbReference>
<reference evidence="3 4" key="1">
    <citation type="submission" date="2019-11" db="EMBL/GenBank/DDBJ databases">
        <title>Isolation of a new High Light Tolerant Cyanobacteria.</title>
        <authorList>
            <person name="Dobson Z."/>
            <person name="Vaughn N."/>
            <person name="Vaughn M."/>
            <person name="Fromme P."/>
            <person name="Mazor Y."/>
        </authorList>
    </citation>
    <scope>NUCLEOTIDE SEQUENCE [LARGE SCALE GENOMIC DNA]</scope>
    <source>
        <strain evidence="3 4">0216</strain>
    </source>
</reference>
<dbReference type="PANTHER" id="PTHR14465">
    <property type="entry name" value="IQ DOMAIN-CONTAINING PROTEIN H"/>
    <property type="match status" value="1"/>
</dbReference>
<dbReference type="RefSeq" id="WP_155084789.1">
    <property type="nucleotide sequence ID" value="NZ_WMIA01000047.1"/>
</dbReference>
<feature type="domain" description="ATP-grasp" evidence="2">
    <location>
        <begin position="182"/>
        <end position="420"/>
    </location>
</feature>
<dbReference type="Proteomes" id="UP000437131">
    <property type="component" value="Unassembled WGS sequence"/>
</dbReference>
<accession>A0A844H0G8</accession>
<dbReference type="PROSITE" id="PS50975">
    <property type="entry name" value="ATP_GRASP"/>
    <property type="match status" value="1"/>
</dbReference>
<organism evidence="3 4">
    <name type="scientific">Cyanobacterium aponinum 0216</name>
    <dbReference type="NCBI Taxonomy" id="2676140"/>
    <lineage>
        <taxon>Bacteria</taxon>
        <taxon>Bacillati</taxon>
        <taxon>Cyanobacteriota</taxon>
        <taxon>Cyanophyceae</taxon>
        <taxon>Oscillatoriophycideae</taxon>
        <taxon>Chroococcales</taxon>
        <taxon>Geminocystaceae</taxon>
        <taxon>Cyanobacterium</taxon>
    </lineage>
</organism>
<dbReference type="InterPro" id="IPR056855">
    <property type="entry name" value="ATP-grasp_IQCH"/>
</dbReference>
<dbReference type="Pfam" id="PF18105">
    <property type="entry name" value="PGM1_C"/>
    <property type="match status" value="1"/>
</dbReference>
<dbReference type="GO" id="GO:0046872">
    <property type="term" value="F:metal ion binding"/>
    <property type="evidence" value="ECO:0007669"/>
    <property type="project" value="InterPro"/>
</dbReference>
<evidence type="ECO:0000259" key="2">
    <source>
        <dbReference type="PROSITE" id="PS50975"/>
    </source>
</evidence>
<name>A0A844H0G8_9CHRO</name>
<dbReference type="InterPro" id="IPR011761">
    <property type="entry name" value="ATP-grasp"/>
</dbReference>
<keyword evidence="3" id="KW-0436">Ligase</keyword>
<gene>
    <name evidence="3" type="ORF">GGC33_17740</name>
</gene>
<proteinExistence type="predicted"/>
<dbReference type="GO" id="GO:0005524">
    <property type="term" value="F:ATP binding"/>
    <property type="evidence" value="ECO:0007669"/>
    <property type="project" value="UniProtKB-UniRule"/>
</dbReference>
<dbReference type="GO" id="GO:0016874">
    <property type="term" value="F:ligase activity"/>
    <property type="evidence" value="ECO:0007669"/>
    <property type="project" value="UniProtKB-KW"/>
</dbReference>
<dbReference type="InterPro" id="IPR041356">
    <property type="entry name" value="PGM1_C"/>
</dbReference>
<keyword evidence="1" id="KW-0067">ATP-binding</keyword>
<dbReference type="EMBL" id="WMIA01000047">
    <property type="protein sequence ID" value="MTF40751.1"/>
    <property type="molecule type" value="Genomic_DNA"/>
</dbReference>